<protein>
    <recommendedName>
        <fullName evidence="4">MFS transporter</fullName>
    </recommendedName>
</protein>
<feature type="transmembrane region" description="Helical" evidence="1">
    <location>
        <begin position="41"/>
        <end position="62"/>
    </location>
</feature>
<dbReference type="Proteomes" id="UP000317839">
    <property type="component" value="Unassembled WGS sequence"/>
</dbReference>
<evidence type="ECO:0000256" key="1">
    <source>
        <dbReference type="SAM" id="Phobius"/>
    </source>
</evidence>
<evidence type="ECO:0008006" key="4">
    <source>
        <dbReference type="Google" id="ProtNLM"/>
    </source>
</evidence>
<dbReference type="EMBL" id="VIKR01000005">
    <property type="protein sequence ID" value="TQV72158.1"/>
    <property type="molecule type" value="Genomic_DNA"/>
</dbReference>
<accession>A0A545T4Q9</accession>
<evidence type="ECO:0000313" key="2">
    <source>
        <dbReference type="EMBL" id="TQV72158.1"/>
    </source>
</evidence>
<keyword evidence="1" id="KW-1133">Transmembrane helix</keyword>
<keyword evidence="1" id="KW-0812">Transmembrane</keyword>
<organism evidence="2 3">
    <name type="scientific">Aliikangiella marina</name>
    <dbReference type="NCBI Taxonomy" id="1712262"/>
    <lineage>
        <taxon>Bacteria</taxon>
        <taxon>Pseudomonadati</taxon>
        <taxon>Pseudomonadota</taxon>
        <taxon>Gammaproteobacteria</taxon>
        <taxon>Oceanospirillales</taxon>
        <taxon>Pleioneaceae</taxon>
        <taxon>Aliikangiella</taxon>
    </lineage>
</organism>
<feature type="transmembrane region" description="Helical" evidence="1">
    <location>
        <begin position="12"/>
        <end position="35"/>
    </location>
</feature>
<keyword evidence="1" id="KW-0472">Membrane</keyword>
<feature type="transmembrane region" description="Helical" evidence="1">
    <location>
        <begin position="97"/>
        <end position="116"/>
    </location>
</feature>
<proteinExistence type="predicted"/>
<dbReference type="AlphaFoldDB" id="A0A545T4Q9"/>
<comment type="caution">
    <text evidence="2">The sequence shown here is derived from an EMBL/GenBank/DDBJ whole genome shotgun (WGS) entry which is preliminary data.</text>
</comment>
<evidence type="ECO:0000313" key="3">
    <source>
        <dbReference type="Proteomes" id="UP000317839"/>
    </source>
</evidence>
<sequence length="128" mass="14138">MKNISLRKVLFLNASFSVVCAFDLIVFSELIAGYMGSFSPLVLEFIGFGLIPFAVFVAWVALKTNNPKLVKEIVYMDRSWVVGSIVLLVFASNYLNLIGITIVMLVAVIVAGFSEIQNRLLTDSIKLT</sequence>
<name>A0A545T4Q9_9GAMM</name>
<dbReference type="RefSeq" id="WP_185964537.1">
    <property type="nucleotide sequence ID" value="NZ_VIKR01000005.1"/>
</dbReference>
<gene>
    <name evidence="2" type="ORF">FLL45_18225</name>
</gene>
<reference evidence="2 3" key="1">
    <citation type="submission" date="2019-06" db="EMBL/GenBank/DDBJ databases">
        <title>Draft genome of Aliikangiella marina GYP-15.</title>
        <authorList>
            <person name="Wang G."/>
        </authorList>
    </citation>
    <scope>NUCLEOTIDE SEQUENCE [LARGE SCALE GENOMIC DNA]</scope>
    <source>
        <strain evidence="2 3">GYP-15</strain>
    </source>
</reference>
<keyword evidence="3" id="KW-1185">Reference proteome</keyword>